<dbReference type="Proteomes" id="UP001608902">
    <property type="component" value="Unassembled WGS sequence"/>
</dbReference>
<feature type="compositionally biased region" description="Basic residues" evidence="1">
    <location>
        <begin position="1"/>
        <end position="10"/>
    </location>
</feature>
<dbReference type="AlphaFoldDB" id="A0ABD6E585"/>
<evidence type="ECO:0000313" key="3">
    <source>
        <dbReference type="EMBL" id="MFH4975164.1"/>
    </source>
</evidence>
<feature type="compositionally biased region" description="Polar residues" evidence="1">
    <location>
        <begin position="20"/>
        <end position="30"/>
    </location>
</feature>
<dbReference type="Pfam" id="PF23674">
    <property type="entry name" value="RYYR-CCHC"/>
    <property type="match status" value="1"/>
</dbReference>
<protein>
    <recommendedName>
        <fullName evidence="2">RYYR-CCHC domain-containing protein</fullName>
    </recommendedName>
</protein>
<gene>
    <name evidence="3" type="ORF">AB6A40_001873</name>
</gene>
<proteinExistence type="predicted"/>
<keyword evidence="4" id="KW-1185">Reference proteome</keyword>
<feature type="domain" description="RYYR-CCHC" evidence="2">
    <location>
        <begin position="310"/>
        <end position="382"/>
    </location>
</feature>
<reference evidence="3 4" key="1">
    <citation type="submission" date="2024-08" db="EMBL/GenBank/DDBJ databases">
        <title>Gnathostoma spinigerum genome.</title>
        <authorList>
            <person name="Gonzalez-Bertolin B."/>
            <person name="Monzon S."/>
            <person name="Zaballos A."/>
            <person name="Jimenez P."/>
            <person name="Dekumyoy P."/>
            <person name="Varona S."/>
            <person name="Cuesta I."/>
            <person name="Sumanam S."/>
            <person name="Adisakwattana P."/>
            <person name="Gasser R.B."/>
            <person name="Hernandez-Gonzalez A."/>
            <person name="Young N.D."/>
            <person name="Perteguer M.J."/>
        </authorList>
    </citation>
    <scope>NUCLEOTIDE SEQUENCE [LARGE SCALE GENOMIC DNA]</scope>
    <source>
        <strain evidence="3">AL3</strain>
        <tissue evidence="3">Liver</tissue>
    </source>
</reference>
<dbReference type="EMBL" id="JBGFUD010000749">
    <property type="protein sequence ID" value="MFH4975164.1"/>
    <property type="molecule type" value="Genomic_DNA"/>
</dbReference>
<feature type="region of interest" description="Disordered" evidence="1">
    <location>
        <begin position="1"/>
        <end position="30"/>
    </location>
</feature>
<evidence type="ECO:0000256" key="1">
    <source>
        <dbReference type="SAM" id="MobiDB-lite"/>
    </source>
</evidence>
<evidence type="ECO:0000313" key="4">
    <source>
        <dbReference type="Proteomes" id="UP001608902"/>
    </source>
</evidence>
<feature type="region of interest" description="Disordered" evidence="1">
    <location>
        <begin position="197"/>
        <end position="223"/>
    </location>
</feature>
<name>A0ABD6E585_9BILA</name>
<organism evidence="3 4">
    <name type="scientific">Gnathostoma spinigerum</name>
    <dbReference type="NCBI Taxonomy" id="75299"/>
    <lineage>
        <taxon>Eukaryota</taxon>
        <taxon>Metazoa</taxon>
        <taxon>Ecdysozoa</taxon>
        <taxon>Nematoda</taxon>
        <taxon>Chromadorea</taxon>
        <taxon>Rhabditida</taxon>
        <taxon>Spirurina</taxon>
        <taxon>Gnathostomatomorpha</taxon>
        <taxon>Gnathostomatoidea</taxon>
        <taxon>Gnathostomatidae</taxon>
        <taxon>Gnathostoma</taxon>
    </lineage>
</organism>
<sequence>MNQSRIRRRSSSLSDPGGEPSSSNRVMKLRSVSSRLHTANGARMELTSALPAFLRSRKSTDQAQVKSEGCEADLIMEQREDVVSQSEEVAAERTRRRIIYRPIRNSNISQSSVPPIPNKITKTPLIRRSLPSSVIKPRPKYMMKPIPRLSLCPAPSHFIWVLPNPSVSIEHKATNTDILGDQILPFGLIGTVKPCTPQASRNEEEEVDMTETELSASPRGTYEYDNSEYPLESSAMLETSEFQSSAQRTYQPESASDVKMDLDHSNRSWRSSQFHEYGDGGLDTMVEKYAESVVEPDIDENDAETVAIKTMNVRGNPHSLSIVEPNGIRTYRLSQRRGTRCWYRCSACDRYSRRTGLEIRPRIATLDGAITGSAHPRHHVCCKPLTSTQFRAKQIDLMCRNYIRLGKYEPREAWTKGREMAASETEVDIYGKTASAYFPEWKRIINTYSRLKLQRGRAAQNHSDEQDSTNP</sequence>
<dbReference type="InterPro" id="IPR057001">
    <property type="entry name" value="RYYR-CCHC"/>
</dbReference>
<accession>A0ABD6E585</accession>
<comment type="caution">
    <text evidence="3">The sequence shown here is derived from an EMBL/GenBank/DDBJ whole genome shotgun (WGS) entry which is preliminary data.</text>
</comment>
<evidence type="ECO:0000259" key="2">
    <source>
        <dbReference type="Pfam" id="PF23674"/>
    </source>
</evidence>